<keyword evidence="1" id="KW-1133">Transmembrane helix</keyword>
<feature type="transmembrane region" description="Helical" evidence="1">
    <location>
        <begin position="102"/>
        <end position="122"/>
    </location>
</feature>
<evidence type="ECO:0000256" key="1">
    <source>
        <dbReference type="SAM" id="Phobius"/>
    </source>
</evidence>
<keyword evidence="1" id="KW-0472">Membrane</keyword>
<organism evidence="2 3">
    <name type="scientific">Haloferula sargassicola</name>
    <dbReference type="NCBI Taxonomy" id="490096"/>
    <lineage>
        <taxon>Bacteria</taxon>
        <taxon>Pseudomonadati</taxon>
        <taxon>Verrucomicrobiota</taxon>
        <taxon>Verrucomicrobiia</taxon>
        <taxon>Verrucomicrobiales</taxon>
        <taxon>Verrucomicrobiaceae</taxon>
        <taxon>Haloferula</taxon>
    </lineage>
</organism>
<accession>A0ABP9UQ47</accession>
<proteinExistence type="predicted"/>
<dbReference type="RefSeq" id="WP_353566066.1">
    <property type="nucleotide sequence ID" value="NZ_BAABRI010000005.1"/>
</dbReference>
<reference evidence="2 3" key="1">
    <citation type="submission" date="2024-02" db="EMBL/GenBank/DDBJ databases">
        <title>Haloferula sargassicola NBRC 104335.</title>
        <authorList>
            <person name="Ichikawa N."/>
            <person name="Katano-Makiyama Y."/>
            <person name="Hidaka K."/>
        </authorList>
    </citation>
    <scope>NUCLEOTIDE SEQUENCE [LARGE SCALE GENOMIC DNA]</scope>
    <source>
        <strain evidence="2 3">NBRC 104335</strain>
    </source>
</reference>
<evidence type="ECO:0000313" key="2">
    <source>
        <dbReference type="EMBL" id="GAA5481923.1"/>
    </source>
</evidence>
<comment type="caution">
    <text evidence="2">The sequence shown here is derived from an EMBL/GenBank/DDBJ whole genome shotgun (WGS) entry which is preliminary data.</text>
</comment>
<protein>
    <submittedName>
        <fullName evidence="2">Uncharacterized protein</fullName>
    </submittedName>
</protein>
<evidence type="ECO:0000313" key="3">
    <source>
        <dbReference type="Proteomes" id="UP001476282"/>
    </source>
</evidence>
<gene>
    <name evidence="2" type="ORF">Hsar01_01138</name>
</gene>
<keyword evidence="3" id="KW-1185">Reference proteome</keyword>
<sequence length="324" mass="37080">MSQVPRNQPPDPELERLVSRFLDDSCSKEERARLEERLQDEPEAMEYCARAIRFDAALGEVLNPRELEWEETRRLVIDRESGPAWTLQRRLRLGRSYRRWRWPTYLALAGVVILATGGGLWWRHLRGEEFVLRNGDFEAMDLSQSRSPVSETIFYWQESFFTTRANLLDLNRATDGKFYARSGRNVVSLSQWGFLNQVILNRNGATLDAKPGLRLTVRGWYMSEVSAPDGLFTAVRFVASGYPDMVQYSAATSTHDVEAGGWHSFEMTLTLPQNLWIPQEETLHSIPDTPPSIDLAGKPLTLSIDCKMEGILYLDDLSIEVHEP</sequence>
<name>A0ABP9UQ47_9BACT</name>
<dbReference type="Proteomes" id="UP001476282">
    <property type="component" value="Unassembled WGS sequence"/>
</dbReference>
<dbReference type="EMBL" id="BAABRI010000005">
    <property type="protein sequence ID" value="GAA5481923.1"/>
    <property type="molecule type" value="Genomic_DNA"/>
</dbReference>
<keyword evidence="1" id="KW-0812">Transmembrane</keyword>